<evidence type="ECO:0000256" key="1">
    <source>
        <dbReference type="SAM" id="Phobius"/>
    </source>
</evidence>
<dbReference type="eggNOG" id="COG2202">
    <property type="taxonomic scope" value="Bacteria"/>
</dbReference>
<feature type="non-terminal residue" evidence="3">
    <location>
        <position position="379"/>
    </location>
</feature>
<reference evidence="3 4" key="1">
    <citation type="submission" date="2013-07" db="EMBL/GenBank/DDBJ databases">
        <title>Sulfurimonas hongkongensis AST-10 Genome Sequencing.</title>
        <authorList>
            <person name="Cai L."/>
            <person name="Zhang T."/>
        </authorList>
    </citation>
    <scope>NUCLEOTIDE SEQUENCE [LARGE SCALE GENOMIC DNA]</scope>
    <source>
        <strain evidence="3 4">AST-10</strain>
    </source>
</reference>
<dbReference type="InterPro" id="IPR048760">
    <property type="entry name" value="VP0354-like_sensor_dom"/>
</dbReference>
<dbReference type="InterPro" id="IPR029151">
    <property type="entry name" value="Sensor-like_sf"/>
</dbReference>
<sequence length="379" mass="44473">MFKIKNLYLRNILLALLFGGLIAAITSVVNYNMKFVEIEQQVKKDVKFDSTRIKLFIKGYLDNVENTLNSIQTNQLFLNYLNTPSKMNQQIVTHLFRGLIKSNEHLFQLRFIDKNGLEKIRIEKERNSKFIFSVSEKNLQNKSNRYYFEKTIKNKAGEFWYSNLDLNIENKMLEKPIRPTIRVSTNIFYKGVFYGIVIANLDMDRLLSQIKSNNNFNVYLIDNEGNFILHPDEQKAWNNYLNNGYTVFSEFTSVDETSLELDNFGDGRYVFSLENYFKNNENIKLILEADNSYLENIKENNLQYIYILGSVVLIISLLAGFLISFPVSKLYLSFNKLYRDNLRFIDIIDEYVITITVNLDKEITSVSVKRNPKMYQNAV</sequence>
<organism evidence="3 4">
    <name type="scientific">Sulfurimonas hongkongensis</name>
    <dbReference type="NCBI Taxonomy" id="1172190"/>
    <lineage>
        <taxon>Bacteria</taxon>
        <taxon>Pseudomonadati</taxon>
        <taxon>Campylobacterota</taxon>
        <taxon>Epsilonproteobacteria</taxon>
        <taxon>Campylobacterales</taxon>
        <taxon>Sulfurimonadaceae</taxon>
        <taxon>Sulfurimonas</taxon>
    </lineage>
</organism>
<feature type="transmembrane region" description="Helical" evidence="1">
    <location>
        <begin position="304"/>
        <end position="327"/>
    </location>
</feature>
<evidence type="ECO:0000259" key="2">
    <source>
        <dbReference type="Pfam" id="PF21623"/>
    </source>
</evidence>
<dbReference type="RefSeq" id="WP_021287822.1">
    <property type="nucleotide sequence ID" value="NZ_AUPZ01000009.1"/>
</dbReference>
<dbReference type="Gene3D" id="3.30.450.20">
    <property type="entry name" value="PAS domain"/>
    <property type="match status" value="1"/>
</dbReference>
<dbReference type="STRING" id="1172190.M947_07830"/>
<evidence type="ECO:0000313" key="4">
    <source>
        <dbReference type="Proteomes" id="UP000015520"/>
    </source>
</evidence>
<protein>
    <recommendedName>
        <fullName evidence="2">Histidine kinase VP0354-like sensor domain-containing protein</fullName>
    </recommendedName>
</protein>
<keyword evidence="1" id="KW-0472">Membrane</keyword>
<dbReference type="AlphaFoldDB" id="T0JMM6"/>
<feature type="transmembrane region" description="Helical" evidence="1">
    <location>
        <begin position="12"/>
        <end position="33"/>
    </location>
</feature>
<dbReference type="SUPFAM" id="SSF103190">
    <property type="entry name" value="Sensory domain-like"/>
    <property type="match status" value="1"/>
</dbReference>
<dbReference type="Proteomes" id="UP000015520">
    <property type="component" value="Unassembled WGS sequence"/>
</dbReference>
<dbReference type="Pfam" id="PF21623">
    <property type="entry name" value="HK_sensor_dom_bact"/>
    <property type="match status" value="1"/>
</dbReference>
<keyword evidence="1" id="KW-0812">Transmembrane</keyword>
<evidence type="ECO:0000313" key="3">
    <source>
        <dbReference type="EMBL" id="EQB39361.1"/>
    </source>
</evidence>
<feature type="domain" description="Histidine kinase VP0354-like sensor" evidence="2">
    <location>
        <begin position="65"/>
        <end position="243"/>
    </location>
</feature>
<keyword evidence="4" id="KW-1185">Reference proteome</keyword>
<name>T0JMM6_9BACT</name>
<dbReference type="CDD" id="cd18774">
    <property type="entry name" value="PDC2_HK_sensor"/>
    <property type="match status" value="1"/>
</dbReference>
<comment type="caution">
    <text evidence="3">The sequence shown here is derived from an EMBL/GenBank/DDBJ whole genome shotgun (WGS) entry which is preliminary data.</text>
</comment>
<accession>T0JMM6</accession>
<keyword evidence="1" id="KW-1133">Transmembrane helix</keyword>
<proteinExistence type="predicted"/>
<gene>
    <name evidence="3" type="ORF">M947_07830</name>
</gene>
<dbReference type="EMBL" id="AUPZ01000009">
    <property type="protein sequence ID" value="EQB39361.1"/>
    <property type="molecule type" value="Genomic_DNA"/>
</dbReference>